<keyword evidence="1" id="KW-1133">Transmembrane helix</keyword>
<evidence type="ECO:0000313" key="4">
    <source>
        <dbReference type="Proteomes" id="UP000289859"/>
    </source>
</evidence>
<dbReference type="InterPro" id="IPR018649">
    <property type="entry name" value="SHOCT"/>
</dbReference>
<dbReference type="EMBL" id="QOVK01000021">
    <property type="protein sequence ID" value="RXG14802.1"/>
    <property type="molecule type" value="Genomic_DNA"/>
</dbReference>
<organism evidence="3 4">
    <name type="scientific">Leeuwenhoekiella polynyae</name>
    <dbReference type="NCBI Taxonomy" id="1550906"/>
    <lineage>
        <taxon>Bacteria</taxon>
        <taxon>Pseudomonadati</taxon>
        <taxon>Bacteroidota</taxon>
        <taxon>Flavobacteriia</taxon>
        <taxon>Flavobacteriales</taxon>
        <taxon>Flavobacteriaceae</taxon>
        <taxon>Leeuwenhoekiella</taxon>
    </lineage>
</organism>
<accession>A0A4Q0NWD0</accession>
<dbReference type="OrthoDB" id="5421551at2"/>
<dbReference type="Pfam" id="PF09851">
    <property type="entry name" value="SHOCT"/>
    <property type="match status" value="1"/>
</dbReference>
<evidence type="ECO:0000313" key="3">
    <source>
        <dbReference type="EMBL" id="RXG14802.1"/>
    </source>
</evidence>
<feature type="domain" description="SHOCT" evidence="2">
    <location>
        <begin position="42"/>
        <end position="63"/>
    </location>
</feature>
<reference evidence="3 4" key="1">
    <citation type="submission" date="2018-07" db="EMBL/GenBank/DDBJ databases">
        <title>Leeuwenhoekiella genomics.</title>
        <authorList>
            <person name="Tahon G."/>
            <person name="Willems A."/>
        </authorList>
    </citation>
    <scope>NUCLEOTIDE SEQUENCE [LARGE SCALE GENOMIC DNA]</scope>
    <source>
        <strain evidence="3 4">LMG 29608</strain>
    </source>
</reference>
<keyword evidence="1" id="KW-0472">Membrane</keyword>
<evidence type="ECO:0000259" key="2">
    <source>
        <dbReference type="Pfam" id="PF09851"/>
    </source>
</evidence>
<comment type="caution">
    <text evidence="3">The sequence shown here is derived from an EMBL/GenBank/DDBJ whole genome shotgun (WGS) entry which is preliminary data.</text>
</comment>
<feature type="transmembrane region" description="Helical" evidence="1">
    <location>
        <begin position="12"/>
        <end position="30"/>
    </location>
</feature>
<keyword evidence="1" id="KW-0812">Transmembrane</keyword>
<protein>
    <submittedName>
        <fullName evidence="3">Putative membrane protein</fullName>
    </submittedName>
</protein>
<dbReference type="Proteomes" id="UP000289859">
    <property type="component" value="Unassembled WGS sequence"/>
</dbReference>
<proteinExistence type="predicted"/>
<keyword evidence="4" id="KW-1185">Reference proteome</keyword>
<evidence type="ECO:0000256" key="1">
    <source>
        <dbReference type="SAM" id="Phobius"/>
    </source>
</evidence>
<gene>
    <name evidence="3" type="ORF">DSM02_3404</name>
</gene>
<sequence>MMDNWNFGGMHWIWWGLWIILIFWIFLIPYPTPGQKRKKDGAMEILRERFARGEISEEEYKHRVNILQNKNEPKDQKKIRQEK</sequence>
<dbReference type="RefSeq" id="WP_013073461.1">
    <property type="nucleotide sequence ID" value="NZ_JBHUOO010000009.1"/>
</dbReference>
<name>A0A4Q0NWD0_9FLAO</name>
<dbReference type="AlphaFoldDB" id="A0A4Q0NWD0"/>